<dbReference type="PANTHER" id="PTHR12801">
    <property type="entry name" value="RNA EXONUCLEASE REXO1 / RECO3 FAMILY MEMBER-RELATED"/>
    <property type="match status" value="1"/>
</dbReference>
<feature type="domain" description="Exonuclease" evidence="8">
    <location>
        <begin position="372"/>
        <end position="533"/>
    </location>
</feature>
<evidence type="ECO:0000313" key="9">
    <source>
        <dbReference type="EMBL" id="KGB77836.1"/>
    </source>
</evidence>
<feature type="region of interest" description="Disordered" evidence="7">
    <location>
        <begin position="35"/>
        <end position="133"/>
    </location>
</feature>
<comment type="similarity">
    <text evidence="2">Belongs to the REXO1/REXO3 family.</text>
</comment>
<dbReference type="InterPro" id="IPR034922">
    <property type="entry name" value="REX1-like_exo"/>
</dbReference>
<dbReference type="CDD" id="cd06145">
    <property type="entry name" value="REX1_like"/>
    <property type="match status" value="1"/>
</dbReference>
<evidence type="ECO:0000256" key="4">
    <source>
        <dbReference type="ARBA" id="ARBA00022801"/>
    </source>
</evidence>
<dbReference type="InterPro" id="IPR013520">
    <property type="entry name" value="Ribonucl_H"/>
</dbReference>
<evidence type="ECO:0000256" key="7">
    <source>
        <dbReference type="SAM" id="MobiDB-lite"/>
    </source>
</evidence>
<dbReference type="AlphaFoldDB" id="A0A095DA13"/>
<comment type="subcellular location">
    <subcellularLocation>
        <location evidence="1">Nucleus</location>
    </subcellularLocation>
</comment>
<dbReference type="InterPro" id="IPR047021">
    <property type="entry name" value="REXO1/3/4-like"/>
</dbReference>
<dbReference type="KEGG" id="cdeu:CNBG_3674"/>
<dbReference type="InterPro" id="IPR036397">
    <property type="entry name" value="RNaseH_sf"/>
</dbReference>
<protein>
    <submittedName>
        <fullName evidence="9">RNA exonuclease 1</fullName>
    </submittedName>
</protein>
<accession>A0A095DA13</accession>
<dbReference type="GO" id="GO:0005634">
    <property type="term" value="C:nucleus"/>
    <property type="evidence" value="ECO:0007669"/>
    <property type="project" value="UniProtKB-SubCell"/>
</dbReference>
<dbReference type="HOGENOM" id="CLU_022453_5_4_1"/>
<dbReference type="GO" id="GO:0003676">
    <property type="term" value="F:nucleic acid binding"/>
    <property type="evidence" value="ECO:0007669"/>
    <property type="project" value="InterPro"/>
</dbReference>
<keyword evidence="5 9" id="KW-0269">Exonuclease</keyword>
<dbReference type="SUPFAM" id="SSF53098">
    <property type="entry name" value="Ribonuclease H-like"/>
    <property type="match status" value="1"/>
</dbReference>
<reference evidence="9 10" key="2">
    <citation type="journal article" date="2018" name="Proc. Natl. Acad. Sci.">
        <title>RNAi is a critical determinant of centromere evolution in closely related fungi.</title>
        <authorList>
            <person name="Yadav V."/>
            <person name="Sun S."/>
            <person name="Billmyre R.B."/>
            <person name="Thimmappa B.C."/>
            <person name="Shea T."/>
            <person name="Lintner R."/>
            <person name="Bakkeren G."/>
            <person name="Cuomo C.A."/>
            <person name="Heitman J."/>
            <person name="Sanyal K."/>
        </authorList>
    </citation>
    <scope>NUCLEOTIDE SEQUENCE [LARGE SCALE GENOMIC DNA]</scope>
    <source>
        <strain evidence="9 10">R265</strain>
    </source>
</reference>
<evidence type="ECO:0000256" key="5">
    <source>
        <dbReference type="ARBA" id="ARBA00022839"/>
    </source>
</evidence>
<name>A0A095DA13_CRYD2</name>
<dbReference type="VEuPathDB" id="FungiDB:CNBG_3674"/>
<dbReference type="OMA" id="GQCTYHP"/>
<dbReference type="OrthoDB" id="8191639at2759"/>
<sequence length="534" mass="58758">MLSNLGLFATERCPDTKCTRPRCFFSHDLSISSPSQTQVPVGFREPAPRKPPTAVKRKLGESSSAAVAMEVKKQNVTSVTKPVAPSSATIPVRSAPPAPTKTIVSAGSSSSSTDYSRPPMLPYGVKLSPQPRTDRQKALGTLHTQFAKLYSQILHLSPSLAHDSSLAQEAEISSSSTSLRAYKTAIHHAAVAISRRPPPTGIPHPSIGTVKESRIAMEKDEKEKASKLTRDRVERYCMKKEDFEKWGYPDPSGEGLTGTGVETKPDGEGETHNCDRCKMSFIVSSKNLEERFGECRYHYGRTAPERVEGRRKWIYSCCGKERGEQGCEEGIHVFKDGEDDKELAKRVAYKTVRMCLEDAKASGKNVVGEGYGVVAMDCEMIFTTAGLSLGRVTVVDENGHTILDELVRQKVPILGINTRFSGISPGQLDNAIMDLDGVRAAVCMFIGPETIIVGHGLENDLRALRLLHDQVIDTAIVFPHDKGAPYRRSLRDIVKEKLGYFIQDRTSDKGHSSVEDAKATLEVLKWKVREDNED</sequence>
<dbReference type="FunFam" id="3.30.420.10:FF:000031">
    <property type="entry name" value="RNA exonuclease 1"/>
    <property type="match status" value="1"/>
</dbReference>
<dbReference type="SMART" id="SM00479">
    <property type="entry name" value="EXOIII"/>
    <property type="match status" value="1"/>
</dbReference>
<evidence type="ECO:0000313" key="10">
    <source>
        <dbReference type="Proteomes" id="UP000029445"/>
    </source>
</evidence>
<dbReference type="RefSeq" id="XP_062883621.1">
    <property type="nucleotide sequence ID" value="XM_063027666.1"/>
</dbReference>
<feature type="compositionally biased region" description="Low complexity" evidence="7">
    <location>
        <begin position="105"/>
        <end position="116"/>
    </location>
</feature>
<organism evidence="9 10">
    <name type="scientific">Cryptococcus deuterogattii (strain R265)</name>
    <name type="common">Cryptococcus gattii VGII (strain R265)</name>
    <dbReference type="NCBI Taxonomy" id="294750"/>
    <lineage>
        <taxon>Eukaryota</taxon>
        <taxon>Fungi</taxon>
        <taxon>Dikarya</taxon>
        <taxon>Basidiomycota</taxon>
        <taxon>Agaricomycotina</taxon>
        <taxon>Tremellomycetes</taxon>
        <taxon>Tremellales</taxon>
        <taxon>Cryptococcaceae</taxon>
        <taxon>Cryptococcus</taxon>
        <taxon>Cryptococcus gattii species complex</taxon>
    </lineage>
</organism>
<dbReference type="Proteomes" id="UP000029445">
    <property type="component" value="Chromosome 1"/>
</dbReference>
<dbReference type="STRING" id="294750.A0A095DA13"/>
<dbReference type="InterPro" id="IPR012337">
    <property type="entry name" value="RNaseH-like_sf"/>
</dbReference>
<evidence type="ECO:0000259" key="8">
    <source>
        <dbReference type="SMART" id="SM00479"/>
    </source>
</evidence>
<dbReference type="GO" id="GO:0004527">
    <property type="term" value="F:exonuclease activity"/>
    <property type="evidence" value="ECO:0007669"/>
    <property type="project" value="UniProtKB-KW"/>
</dbReference>
<dbReference type="PANTHER" id="PTHR12801:SF115">
    <property type="entry name" value="FI18136P1-RELATED"/>
    <property type="match status" value="1"/>
</dbReference>
<reference evidence="9 10" key="1">
    <citation type="journal article" date="2011" name="MBio">
        <title>Genome variation in Cryptococcus gattii, an emerging pathogen of immunocompetent hosts.</title>
        <authorList>
            <person name="D'Souza C.A."/>
            <person name="Kronstad J.W."/>
            <person name="Taylor G."/>
            <person name="Warren R."/>
            <person name="Yuen M."/>
            <person name="Hu G."/>
            <person name="Jung W.H."/>
            <person name="Sham A."/>
            <person name="Kidd S.E."/>
            <person name="Tangen K."/>
            <person name="Lee N."/>
            <person name="Zeilmaker T."/>
            <person name="Sawkins J."/>
            <person name="McVicker G."/>
            <person name="Shah S."/>
            <person name="Gnerre S."/>
            <person name="Griggs A."/>
            <person name="Zeng Q."/>
            <person name="Bartlett K."/>
            <person name="Li W."/>
            <person name="Wang X."/>
            <person name="Heitman J."/>
            <person name="Stajich J.E."/>
            <person name="Fraser J.A."/>
            <person name="Meyer W."/>
            <person name="Carter D."/>
            <person name="Schein J."/>
            <person name="Krzywinski M."/>
            <person name="Kwon-Chung K.J."/>
            <person name="Varma A."/>
            <person name="Wang J."/>
            <person name="Brunham R."/>
            <person name="Fyfe M."/>
            <person name="Ouellette B.F."/>
            <person name="Siddiqui A."/>
            <person name="Marra M."/>
            <person name="Jones S."/>
            <person name="Holt R."/>
            <person name="Birren B.W."/>
            <person name="Galagan J.E."/>
            <person name="Cuomo C.A."/>
        </authorList>
    </citation>
    <scope>NUCLEOTIDE SEQUENCE [LARGE SCALE GENOMIC DNA]</scope>
    <source>
        <strain evidence="9 10">R265</strain>
    </source>
</reference>
<dbReference type="EMBL" id="CP025759">
    <property type="protein sequence ID" value="KGB77836.1"/>
    <property type="molecule type" value="Genomic_DNA"/>
</dbReference>
<dbReference type="GeneID" id="88179941"/>
<evidence type="ECO:0000256" key="3">
    <source>
        <dbReference type="ARBA" id="ARBA00022722"/>
    </source>
</evidence>
<gene>
    <name evidence="9" type="ORF">CNBG_3674</name>
</gene>
<dbReference type="Gene3D" id="3.30.420.10">
    <property type="entry name" value="Ribonuclease H-like superfamily/Ribonuclease H"/>
    <property type="match status" value="1"/>
</dbReference>
<keyword evidence="3" id="KW-0540">Nuclease</keyword>
<keyword evidence="6" id="KW-0539">Nucleus</keyword>
<evidence type="ECO:0000256" key="1">
    <source>
        <dbReference type="ARBA" id="ARBA00004123"/>
    </source>
</evidence>
<dbReference type="GO" id="GO:0010629">
    <property type="term" value="P:negative regulation of gene expression"/>
    <property type="evidence" value="ECO:0007669"/>
    <property type="project" value="UniProtKB-ARBA"/>
</dbReference>
<proteinExistence type="inferred from homology"/>
<keyword evidence="4" id="KW-0378">Hydrolase</keyword>
<keyword evidence="10" id="KW-1185">Reference proteome</keyword>
<feature type="region of interest" description="Disordered" evidence="7">
    <location>
        <begin position="248"/>
        <end position="270"/>
    </location>
</feature>
<evidence type="ECO:0000256" key="2">
    <source>
        <dbReference type="ARBA" id="ARBA00006357"/>
    </source>
</evidence>
<evidence type="ECO:0000256" key="6">
    <source>
        <dbReference type="ARBA" id="ARBA00023242"/>
    </source>
</evidence>